<feature type="compositionally biased region" description="Basic and acidic residues" evidence="1">
    <location>
        <begin position="1"/>
        <end position="30"/>
    </location>
</feature>
<feature type="compositionally biased region" description="Low complexity" evidence="1">
    <location>
        <begin position="63"/>
        <end position="76"/>
    </location>
</feature>
<name>A0AAW2H7K6_9NEOP</name>
<accession>A0AAW2H7K6</accession>
<evidence type="ECO:0000313" key="2">
    <source>
        <dbReference type="EMBL" id="KAL0265676.1"/>
    </source>
</evidence>
<organism evidence="2">
    <name type="scientific">Menopon gallinae</name>
    <name type="common">poultry shaft louse</name>
    <dbReference type="NCBI Taxonomy" id="328185"/>
    <lineage>
        <taxon>Eukaryota</taxon>
        <taxon>Metazoa</taxon>
        <taxon>Ecdysozoa</taxon>
        <taxon>Arthropoda</taxon>
        <taxon>Hexapoda</taxon>
        <taxon>Insecta</taxon>
        <taxon>Pterygota</taxon>
        <taxon>Neoptera</taxon>
        <taxon>Paraneoptera</taxon>
        <taxon>Psocodea</taxon>
        <taxon>Troctomorpha</taxon>
        <taxon>Phthiraptera</taxon>
        <taxon>Amblycera</taxon>
        <taxon>Menoponidae</taxon>
        <taxon>Menopon</taxon>
    </lineage>
</organism>
<reference evidence="2" key="1">
    <citation type="journal article" date="2024" name="Gigascience">
        <title>Chromosome-level genome of the poultry shaft louse Menopon gallinae provides insight into the host-switching and adaptive evolution of parasitic lice.</title>
        <authorList>
            <person name="Xu Y."/>
            <person name="Ma L."/>
            <person name="Liu S."/>
            <person name="Liang Y."/>
            <person name="Liu Q."/>
            <person name="He Z."/>
            <person name="Tian L."/>
            <person name="Duan Y."/>
            <person name="Cai W."/>
            <person name="Li H."/>
            <person name="Song F."/>
        </authorList>
    </citation>
    <scope>NUCLEOTIDE SEQUENCE</scope>
    <source>
        <strain evidence="2">Cailab_2023a</strain>
    </source>
</reference>
<protein>
    <submittedName>
        <fullName evidence="2">Uncharacterized protein</fullName>
    </submittedName>
</protein>
<dbReference type="AlphaFoldDB" id="A0AAW2H7K6"/>
<feature type="compositionally biased region" description="Acidic residues" evidence="1">
    <location>
        <begin position="77"/>
        <end position="89"/>
    </location>
</feature>
<feature type="compositionally biased region" description="Acidic residues" evidence="1">
    <location>
        <begin position="40"/>
        <end position="62"/>
    </location>
</feature>
<gene>
    <name evidence="2" type="ORF">PYX00_011390</name>
</gene>
<sequence>MTNENSKTKQEKLGKKIVEEEKYKGARDEVSSTSDSSRDYDDEDTVTLETSTEEDDKDDYSDEGLSSSAESSSYSNEDLDNSSEEEPSDEITPSMRIKKTSVAFLINMLTSTYVVWTETPHYKLWKLNKAITHEIRDVYSSFCLEFAQVFRGDGVLALSVHDRFYRVLSAELGGDADEAAIVFVRCRARRFVHSHMHTPQDVHDYAKANPKCTYFVLSPHAIRAFRTLDSMGEVVYYLHNLFDVLEKRHLPVFFKNVLESLHRAGLGTRSTAPVVDNSDILIRVSESLLAATYHIELRSIGWFAHTVYTGAHDEQFRFYADMEHIFTKSVRAVKFPQSKSSWLERYIKDIIEYLHLRDMISTTALCAHPDMIPSLFPFKFVSLSSSYFKDNETVHGGLCFGTVLEKSHLVGLVDRETFKKYNECLGTLHFTGFVRMGMDADH</sequence>
<proteinExistence type="predicted"/>
<feature type="region of interest" description="Disordered" evidence="1">
    <location>
        <begin position="1"/>
        <end position="93"/>
    </location>
</feature>
<evidence type="ECO:0000256" key="1">
    <source>
        <dbReference type="SAM" id="MobiDB-lite"/>
    </source>
</evidence>
<comment type="caution">
    <text evidence="2">The sequence shown here is derived from an EMBL/GenBank/DDBJ whole genome shotgun (WGS) entry which is preliminary data.</text>
</comment>
<dbReference type="EMBL" id="JARGDH010000006">
    <property type="protein sequence ID" value="KAL0265676.1"/>
    <property type="molecule type" value="Genomic_DNA"/>
</dbReference>